<keyword evidence="1" id="KW-0813">Transport</keyword>
<dbReference type="OrthoDB" id="2121326at2759"/>
<dbReference type="EMBL" id="BSYR01000065">
    <property type="protein sequence ID" value="GMJ13276.1"/>
    <property type="molecule type" value="Genomic_DNA"/>
</dbReference>
<dbReference type="Gene3D" id="3.40.30.10">
    <property type="entry name" value="Glutaredoxin"/>
    <property type="match status" value="1"/>
</dbReference>
<dbReference type="InterPro" id="IPR017937">
    <property type="entry name" value="Thioredoxin_CS"/>
</dbReference>
<accession>A0A9W7JEV9</accession>
<evidence type="ECO:0000259" key="4">
    <source>
        <dbReference type="PROSITE" id="PS51352"/>
    </source>
</evidence>
<protein>
    <recommendedName>
        <fullName evidence="4">Thioredoxin domain-containing protein</fullName>
    </recommendedName>
</protein>
<evidence type="ECO:0000313" key="5">
    <source>
        <dbReference type="EMBL" id="GMJ13276.1"/>
    </source>
</evidence>
<gene>
    <name evidence="5" type="ORF">HRI_004996800</name>
</gene>
<dbReference type="PANTHER" id="PTHR10438">
    <property type="entry name" value="THIOREDOXIN"/>
    <property type="match status" value="1"/>
</dbReference>
<evidence type="ECO:0000256" key="3">
    <source>
        <dbReference type="ARBA" id="ARBA00023284"/>
    </source>
</evidence>
<keyword evidence="2" id="KW-1015">Disulfide bond</keyword>
<keyword evidence="6" id="KW-1185">Reference proteome</keyword>
<dbReference type="PANTHER" id="PTHR10438:SF405">
    <property type="entry name" value="THIOREDOXIN DOMAIN-CONTAINING PROTEIN"/>
    <property type="match status" value="1"/>
</dbReference>
<evidence type="ECO:0000313" key="6">
    <source>
        <dbReference type="Proteomes" id="UP001165190"/>
    </source>
</evidence>
<proteinExistence type="predicted"/>
<dbReference type="CDD" id="cd02947">
    <property type="entry name" value="TRX_family"/>
    <property type="match status" value="1"/>
</dbReference>
<dbReference type="InterPro" id="IPR036249">
    <property type="entry name" value="Thioredoxin-like_sf"/>
</dbReference>
<comment type="caution">
    <text evidence="5">The sequence shown here is derived from an EMBL/GenBank/DDBJ whole genome shotgun (WGS) entry which is preliminary data.</text>
</comment>
<reference evidence="5" key="1">
    <citation type="submission" date="2023-05" db="EMBL/GenBank/DDBJ databases">
        <title>Genome and transcriptome analyses reveal genes involved in the formation of fine ridges on petal epidermal cells in Hibiscus trionum.</title>
        <authorList>
            <person name="Koshimizu S."/>
            <person name="Masuda S."/>
            <person name="Ishii T."/>
            <person name="Shirasu K."/>
            <person name="Hoshino A."/>
            <person name="Arita M."/>
        </authorList>
    </citation>
    <scope>NUCLEOTIDE SEQUENCE</scope>
    <source>
        <strain evidence="5">Hamamatsu line</strain>
    </source>
</reference>
<evidence type="ECO:0000256" key="2">
    <source>
        <dbReference type="ARBA" id="ARBA00023157"/>
    </source>
</evidence>
<dbReference type="Proteomes" id="UP001165190">
    <property type="component" value="Unassembled WGS sequence"/>
</dbReference>
<dbReference type="PROSITE" id="PS00194">
    <property type="entry name" value="THIOREDOXIN_1"/>
    <property type="match status" value="1"/>
</dbReference>
<dbReference type="Pfam" id="PF00085">
    <property type="entry name" value="Thioredoxin"/>
    <property type="match status" value="1"/>
</dbReference>
<dbReference type="PROSITE" id="PS51352">
    <property type="entry name" value="THIOREDOXIN_2"/>
    <property type="match status" value="1"/>
</dbReference>
<dbReference type="InterPro" id="IPR050620">
    <property type="entry name" value="Thioredoxin_H-type-like"/>
</dbReference>
<name>A0A9W7JEV9_HIBTR</name>
<dbReference type="InterPro" id="IPR013766">
    <property type="entry name" value="Thioredoxin_domain"/>
</dbReference>
<keyword evidence="3" id="KW-0676">Redox-active center</keyword>
<organism evidence="5 6">
    <name type="scientific">Hibiscus trionum</name>
    <name type="common">Flower of an hour</name>
    <dbReference type="NCBI Taxonomy" id="183268"/>
    <lineage>
        <taxon>Eukaryota</taxon>
        <taxon>Viridiplantae</taxon>
        <taxon>Streptophyta</taxon>
        <taxon>Embryophyta</taxon>
        <taxon>Tracheophyta</taxon>
        <taxon>Spermatophyta</taxon>
        <taxon>Magnoliopsida</taxon>
        <taxon>eudicotyledons</taxon>
        <taxon>Gunneridae</taxon>
        <taxon>Pentapetalae</taxon>
        <taxon>rosids</taxon>
        <taxon>malvids</taxon>
        <taxon>Malvales</taxon>
        <taxon>Malvaceae</taxon>
        <taxon>Malvoideae</taxon>
        <taxon>Hibiscus</taxon>
    </lineage>
</organism>
<keyword evidence="1" id="KW-0249">Electron transport</keyword>
<dbReference type="AlphaFoldDB" id="A0A9W7JEV9"/>
<dbReference type="FunFam" id="3.40.30.10:FF:000245">
    <property type="entry name" value="Thioredoxin"/>
    <property type="match status" value="1"/>
</dbReference>
<sequence length="201" mass="22650">MGSNNADSASGFGVPMLSCVRKRRRKMCGPNLALTNPRLFVPNSTDTEKAFRTQLIPLHSECFRLRVCFFPENDVPFKTEEEFNTAVSKIEGESVPAVLYFTATWCAPCRFIGPVMDELARRTPEVTIYKMDIDEEGLAGKLKELNITSVPTIHYFKVGKKEDEVVGADATRIVHTMKKHYNILDPKTEDSAEEEKEKVDA</sequence>
<dbReference type="SUPFAM" id="SSF52833">
    <property type="entry name" value="Thioredoxin-like"/>
    <property type="match status" value="1"/>
</dbReference>
<evidence type="ECO:0000256" key="1">
    <source>
        <dbReference type="ARBA" id="ARBA00022982"/>
    </source>
</evidence>
<feature type="domain" description="Thioredoxin" evidence="4">
    <location>
        <begin position="74"/>
        <end position="201"/>
    </location>
</feature>